<proteinExistence type="predicted"/>
<reference evidence="2" key="1">
    <citation type="journal article" date="2019" name="Int. J. Syst. Evol. Microbiol.">
        <title>The Global Catalogue of Microorganisms (GCM) 10K type strain sequencing project: providing services to taxonomists for standard genome sequencing and annotation.</title>
        <authorList>
            <consortium name="The Broad Institute Genomics Platform"/>
            <consortium name="The Broad Institute Genome Sequencing Center for Infectious Disease"/>
            <person name="Wu L."/>
            <person name="Ma J."/>
        </authorList>
    </citation>
    <scope>NUCLEOTIDE SEQUENCE [LARGE SCALE GENOMIC DNA]</scope>
    <source>
        <strain evidence="2">KCTC 52644</strain>
    </source>
</reference>
<evidence type="ECO:0000313" key="1">
    <source>
        <dbReference type="EMBL" id="MFD2909196.1"/>
    </source>
</evidence>
<evidence type="ECO:0000313" key="2">
    <source>
        <dbReference type="Proteomes" id="UP001597549"/>
    </source>
</evidence>
<dbReference type="EMBL" id="JBHUOL010000018">
    <property type="protein sequence ID" value="MFD2909196.1"/>
    <property type="molecule type" value="Genomic_DNA"/>
</dbReference>
<keyword evidence="2" id="KW-1185">Reference proteome</keyword>
<sequence length="92" mass="10853">MDVNIDKIISGKFKKVVAEIEVKSFKNDGIEYNALIIKNNFPIKLLMLIKKFHEEVDNFAFSIVDEVEREIQLYDLYIESNNSKIFHLKMIE</sequence>
<protein>
    <submittedName>
        <fullName evidence="1">Uncharacterized protein</fullName>
    </submittedName>
</protein>
<comment type="caution">
    <text evidence="1">The sequence shown here is derived from an EMBL/GenBank/DDBJ whole genome shotgun (WGS) entry which is preliminary data.</text>
</comment>
<gene>
    <name evidence="1" type="ORF">ACFSX9_10685</name>
</gene>
<dbReference type="Proteomes" id="UP001597549">
    <property type="component" value="Unassembled WGS sequence"/>
</dbReference>
<name>A0ABW5ZA39_9FLAO</name>
<dbReference type="RefSeq" id="WP_379807477.1">
    <property type="nucleotide sequence ID" value="NZ_JBHUOL010000018.1"/>
</dbReference>
<organism evidence="1 2">
    <name type="scientific">Flavobacterium ardleyense</name>
    <dbReference type="NCBI Taxonomy" id="2038737"/>
    <lineage>
        <taxon>Bacteria</taxon>
        <taxon>Pseudomonadati</taxon>
        <taxon>Bacteroidota</taxon>
        <taxon>Flavobacteriia</taxon>
        <taxon>Flavobacteriales</taxon>
        <taxon>Flavobacteriaceae</taxon>
        <taxon>Flavobacterium</taxon>
    </lineage>
</organism>
<accession>A0ABW5ZA39</accession>